<feature type="compositionally biased region" description="Basic and acidic residues" evidence="1">
    <location>
        <begin position="12"/>
        <end position="28"/>
    </location>
</feature>
<sequence length="61" mass="7028">MGRARKTTPKPPPDREPRDYTHLPERIPPEQLRTVQDVDPGPDPRGGRDTETEFLLRYAGF</sequence>
<evidence type="ECO:0008006" key="4">
    <source>
        <dbReference type="Google" id="ProtNLM"/>
    </source>
</evidence>
<dbReference type="RefSeq" id="WP_345502136.1">
    <property type="nucleotide sequence ID" value="NZ_BAABLO010000004.1"/>
</dbReference>
<evidence type="ECO:0000313" key="2">
    <source>
        <dbReference type="EMBL" id="GAA4718279.1"/>
    </source>
</evidence>
<name>A0ABP8Y0N1_9MICO</name>
<gene>
    <name evidence="2" type="ORF">GCM10025782_14280</name>
</gene>
<feature type="region of interest" description="Disordered" evidence="1">
    <location>
        <begin position="1"/>
        <end position="52"/>
    </location>
</feature>
<protein>
    <recommendedName>
        <fullName evidence="4">Transposase</fullName>
    </recommendedName>
</protein>
<comment type="caution">
    <text evidence="2">The sequence shown here is derived from an EMBL/GenBank/DDBJ whole genome shotgun (WGS) entry which is preliminary data.</text>
</comment>
<organism evidence="2 3">
    <name type="scientific">Pedococcus ginsenosidimutans</name>
    <dbReference type="NCBI Taxonomy" id="490570"/>
    <lineage>
        <taxon>Bacteria</taxon>
        <taxon>Bacillati</taxon>
        <taxon>Actinomycetota</taxon>
        <taxon>Actinomycetes</taxon>
        <taxon>Micrococcales</taxon>
        <taxon>Intrasporangiaceae</taxon>
        <taxon>Pedococcus</taxon>
    </lineage>
</organism>
<dbReference type="EMBL" id="BAABLO010000004">
    <property type="protein sequence ID" value="GAA4718279.1"/>
    <property type="molecule type" value="Genomic_DNA"/>
</dbReference>
<accession>A0ABP8Y0N1</accession>
<reference evidence="3" key="1">
    <citation type="journal article" date="2019" name="Int. J. Syst. Evol. Microbiol.">
        <title>The Global Catalogue of Microorganisms (GCM) 10K type strain sequencing project: providing services to taxonomists for standard genome sequencing and annotation.</title>
        <authorList>
            <consortium name="The Broad Institute Genomics Platform"/>
            <consortium name="The Broad Institute Genome Sequencing Center for Infectious Disease"/>
            <person name="Wu L."/>
            <person name="Ma J."/>
        </authorList>
    </citation>
    <scope>NUCLEOTIDE SEQUENCE [LARGE SCALE GENOMIC DNA]</scope>
    <source>
        <strain evidence="3">JCM 18961</strain>
    </source>
</reference>
<evidence type="ECO:0000313" key="3">
    <source>
        <dbReference type="Proteomes" id="UP001500556"/>
    </source>
</evidence>
<keyword evidence="3" id="KW-1185">Reference proteome</keyword>
<dbReference type="Proteomes" id="UP001500556">
    <property type="component" value="Unassembled WGS sequence"/>
</dbReference>
<proteinExistence type="predicted"/>
<evidence type="ECO:0000256" key="1">
    <source>
        <dbReference type="SAM" id="MobiDB-lite"/>
    </source>
</evidence>